<dbReference type="EMBL" id="CAVMJV010000005">
    <property type="protein sequence ID" value="CAK5028782.1"/>
    <property type="molecule type" value="Genomic_DNA"/>
</dbReference>
<sequence length="195" mass="21173">MFSKPSNLHTQLLQVVKQNALFTSSQRARSNNNNATIMSPSRTLVLWSLLLLLPLIVSLPFDNLNKHGLELAEHAEGPQMDPEDEKVMGEAESAVDNFKMPSIPPKVIPAGARKGLGKARKAFGKHLDEELQQDEPPPQNPQPKEGDPAKKPEGDGDQPKVPEGETTPTPDPTDPPPSNKTVNQGGGVNFNFSSF</sequence>
<evidence type="ECO:0000313" key="2">
    <source>
        <dbReference type="Proteomes" id="UP001497535"/>
    </source>
</evidence>
<evidence type="ECO:0000313" key="1">
    <source>
        <dbReference type="EMBL" id="CAK5028782.1"/>
    </source>
</evidence>
<dbReference type="Proteomes" id="UP001497535">
    <property type="component" value="Unassembled WGS sequence"/>
</dbReference>
<accession>A0ACB0Y2W4</accession>
<protein>
    <submittedName>
        <fullName evidence="1">Uncharacterized protein</fullName>
    </submittedName>
</protein>
<organism evidence="1 2">
    <name type="scientific">Meloidogyne enterolobii</name>
    <name type="common">Root-knot nematode worm</name>
    <name type="synonym">Meloidogyne mayaguensis</name>
    <dbReference type="NCBI Taxonomy" id="390850"/>
    <lineage>
        <taxon>Eukaryota</taxon>
        <taxon>Metazoa</taxon>
        <taxon>Ecdysozoa</taxon>
        <taxon>Nematoda</taxon>
        <taxon>Chromadorea</taxon>
        <taxon>Rhabditida</taxon>
        <taxon>Tylenchina</taxon>
        <taxon>Tylenchomorpha</taxon>
        <taxon>Tylenchoidea</taxon>
        <taxon>Meloidogynidae</taxon>
        <taxon>Meloidogyninae</taxon>
        <taxon>Meloidogyne</taxon>
    </lineage>
</organism>
<proteinExistence type="predicted"/>
<reference evidence="1" key="1">
    <citation type="submission" date="2023-11" db="EMBL/GenBank/DDBJ databases">
        <authorList>
            <person name="Poullet M."/>
        </authorList>
    </citation>
    <scope>NUCLEOTIDE SEQUENCE</scope>
    <source>
        <strain evidence="1">E1834</strain>
    </source>
</reference>
<keyword evidence="2" id="KW-1185">Reference proteome</keyword>
<gene>
    <name evidence="1" type="ORF">MENTE1834_LOCUS6706</name>
</gene>
<name>A0ACB0Y2W4_MELEN</name>
<comment type="caution">
    <text evidence="1">The sequence shown here is derived from an EMBL/GenBank/DDBJ whole genome shotgun (WGS) entry which is preliminary data.</text>
</comment>